<feature type="domain" description="FPG-type" evidence="16">
    <location>
        <begin position="235"/>
        <end position="269"/>
    </location>
</feature>
<feature type="active site" description="Schiff-base intermediate with DNA" evidence="15">
    <location>
        <position position="2"/>
    </location>
</feature>
<keyword evidence="9 15" id="KW-0238">DNA-binding</keyword>
<keyword evidence="8 15" id="KW-0862">Zinc</keyword>
<feature type="active site" description="Proton donor" evidence="15">
    <location>
        <position position="3"/>
    </location>
</feature>
<dbReference type="GO" id="GO:0008270">
    <property type="term" value="F:zinc ion binding"/>
    <property type="evidence" value="ECO:0007669"/>
    <property type="project" value="UniProtKB-UniRule"/>
</dbReference>
<dbReference type="Gene3D" id="3.20.190.10">
    <property type="entry name" value="MutM-like, N-terminal"/>
    <property type="match status" value="1"/>
</dbReference>
<dbReference type="GO" id="GO:0003684">
    <property type="term" value="F:damaged DNA binding"/>
    <property type="evidence" value="ECO:0007669"/>
    <property type="project" value="InterPro"/>
</dbReference>
<protein>
    <recommendedName>
        <fullName evidence="15">Formamidopyrimidine-DNA glycosylase</fullName>
        <shortName evidence="15">Fapy-DNA glycosylase</shortName>
        <ecNumber evidence="15">3.2.2.23</ecNumber>
    </recommendedName>
    <alternativeName>
        <fullName evidence="15">DNA-(apurinic or apyrimidinic site) lyase MutM</fullName>
        <shortName evidence="15">AP lyase MutM</shortName>
        <ecNumber evidence="15">4.2.99.18</ecNumber>
    </alternativeName>
</protein>
<evidence type="ECO:0000256" key="12">
    <source>
        <dbReference type="ARBA" id="ARBA00023268"/>
    </source>
</evidence>
<feature type="active site" description="Proton donor; for beta-elimination activity" evidence="15">
    <location>
        <position position="57"/>
    </location>
</feature>
<keyword evidence="13 15" id="KW-0326">Glycosidase</keyword>
<evidence type="ECO:0000259" key="16">
    <source>
        <dbReference type="PROSITE" id="PS51066"/>
    </source>
</evidence>
<evidence type="ECO:0000256" key="9">
    <source>
        <dbReference type="ARBA" id="ARBA00023125"/>
    </source>
</evidence>
<proteinExistence type="inferred from homology"/>
<keyword evidence="11 15" id="KW-0456">Lyase</keyword>
<evidence type="ECO:0000256" key="7">
    <source>
        <dbReference type="ARBA" id="ARBA00022801"/>
    </source>
</evidence>
<comment type="subunit">
    <text evidence="3 15">Monomer.</text>
</comment>
<evidence type="ECO:0000256" key="1">
    <source>
        <dbReference type="ARBA" id="ARBA00001668"/>
    </source>
</evidence>
<comment type="similarity">
    <text evidence="2 15">Belongs to the FPG family.</text>
</comment>
<evidence type="ECO:0000256" key="13">
    <source>
        <dbReference type="ARBA" id="ARBA00023295"/>
    </source>
</evidence>
<evidence type="ECO:0000256" key="5">
    <source>
        <dbReference type="ARBA" id="ARBA00022763"/>
    </source>
</evidence>
<evidence type="ECO:0000256" key="10">
    <source>
        <dbReference type="ARBA" id="ARBA00023204"/>
    </source>
</evidence>
<dbReference type="HAMAP" id="MF_00103">
    <property type="entry name" value="Fapy_DNA_glycosyl"/>
    <property type="match status" value="1"/>
</dbReference>
<evidence type="ECO:0000256" key="8">
    <source>
        <dbReference type="ARBA" id="ARBA00022833"/>
    </source>
</evidence>
<dbReference type="STRING" id="634113.AUT07_00130"/>
<comment type="cofactor">
    <cofactor evidence="15">
        <name>Zn(2+)</name>
        <dbReference type="ChEBI" id="CHEBI:29105"/>
    </cofactor>
    <text evidence="15">Binds 1 zinc ion per subunit.</text>
</comment>
<dbReference type="SUPFAM" id="SSF57716">
    <property type="entry name" value="Glucocorticoid receptor-like (DNA-binding domain)"/>
    <property type="match status" value="1"/>
</dbReference>
<evidence type="ECO:0000259" key="17">
    <source>
        <dbReference type="PROSITE" id="PS51068"/>
    </source>
</evidence>
<keyword evidence="7 15" id="KW-0378">Hydrolase</keyword>
<dbReference type="NCBIfam" id="TIGR00577">
    <property type="entry name" value="fpg"/>
    <property type="match status" value="1"/>
</dbReference>
<dbReference type="FunFam" id="1.10.8.50:FF:000003">
    <property type="entry name" value="Formamidopyrimidine-DNA glycosylase"/>
    <property type="match status" value="1"/>
</dbReference>
<dbReference type="CDD" id="cd08966">
    <property type="entry name" value="EcFpg-like_N"/>
    <property type="match status" value="1"/>
</dbReference>
<evidence type="ECO:0000313" key="18">
    <source>
        <dbReference type="EMBL" id="AMA64719.1"/>
    </source>
</evidence>
<dbReference type="GO" id="GO:0140078">
    <property type="term" value="F:class I DNA-(apurinic or apyrimidinic site) endonuclease activity"/>
    <property type="evidence" value="ECO:0007669"/>
    <property type="project" value="UniProtKB-EC"/>
</dbReference>
<dbReference type="AlphaFoldDB" id="A0A0X9VDS0"/>
<gene>
    <name evidence="15 18" type="primary">mutM</name>
    <name evidence="15" type="synonym">fpg</name>
    <name evidence="18" type="ORF">AUT07_00130</name>
</gene>
<dbReference type="EC" id="4.2.99.18" evidence="15"/>
<dbReference type="PROSITE" id="PS01242">
    <property type="entry name" value="ZF_FPG_1"/>
    <property type="match status" value="1"/>
</dbReference>
<evidence type="ECO:0000313" key="19">
    <source>
        <dbReference type="Proteomes" id="UP000069926"/>
    </source>
</evidence>
<dbReference type="KEGG" id="asy:AUT07_00130"/>
<dbReference type="EC" id="3.2.2.23" evidence="15"/>
<dbReference type="InterPro" id="IPR015887">
    <property type="entry name" value="DNA_glyclase_Znf_dom_DNA_BS"/>
</dbReference>
<feature type="active site" description="Proton donor; for delta-elimination activity" evidence="15">
    <location>
        <position position="259"/>
    </location>
</feature>
<dbReference type="SUPFAM" id="SSF46946">
    <property type="entry name" value="S13-like H2TH domain"/>
    <property type="match status" value="1"/>
</dbReference>
<dbReference type="PROSITE" id="PS51068">
    <property type="entry name" value="FPG_CAT"/>
    <property type="match status" value="1"/>
</dbReference>
<keyword evidence="4 15" id="KW-0479">Metal-binding</keyword>
<dbReference type="InterPro" id="IPR015886">
    <property type="entry name" value="H2TH_FPG"/>
</dbReference>
<keyword evidence="10 15" id="KW-0234">DNA repair</keyword>
<dbReference type="SMART" id="SM00898">
    <property type="entry name" value="Fapy_DNA_glyco"/>
    <property type="match status" value="1"/>
</dbReference>
<feature type="binding site" evidence="15">
    <location>
        <position position="90"/>
    </location>
    <ligand>
        <name>DNA</name>
        <dbReference type="ChEBI" id="CHEBI:16991"/>
    </ligand>
</feature>
<dbReference type="EMBL" id="CP013920">
    <property type="protein sequence ID" value="AMA64719.1"/>
    <property type="molecule type" value="Genomic_DNA"/>
</dbReference>
<comment type="catalytic activity">
    <reaction evidence="14 15">
        <text>2'-deoxyribonucleotide-(2'-deoxyribose 5'-phosphate)-2'-deoxyribonucleotide-DNA = a 3'-end 2'-deoxyribonucleotide-(2,3-dehydro-2,3-deoxyribose 5'-phosphate)-DNA + a 5'-end 5'-phospho-2'-deoxyribonucleoside-DNA + H(+)</text>
        <dbReference type="Rhea" id="RHEA:66592"/>
        <dbReference type="Rhea" id="RHEA-COMP:13180"/>
        <dbReference type="Rhea" id="RHEA-COMP:16897"/>
        <dbReference type="Rhea" id="RHEA-COMP:17067"/>
        <dbReference type="ChEBI" id="CHEBI:15378"/>
        <dbReference type="ChEBI" id="CHEBI:136412"/>
        <dbReference type="ChEBI" id="CHEBI:157695"/>
        <dbReference type="ChEBI" id="CHEBI:167181"/>
        <dbReference type="EC" id="4.2.99.18"/>
    </reaction>
</comment>
<dbReference type="InterPro" id="IPR000214">
    <property type="entry name" value="Znf_DNA_glyclase/AP_lyase"/>
</dbReference>
<dbReference type="GO" id="GO:0034039">
    <property type="term" value="F:8-oxo-7,8-dihydroguanine DNA N-glycosylase activity"/>
    <property type="evidence" value="ECO:0007669"/>
    <property type="project" value="TreeGrafter"/>
</dbReference>
<dbReference type="InterPro" id="IPR020629">
    <property type="entry name" value="FPG_Glyclase"/>
</dbReference>
<evidence type="ECO:0000256" key="15">
    <source>
        <dbReference type="HAMAP-Rule" id="MF_00103"/>
    </source>
</evidence>
<sequence length="269" mass="31422">MPELPEVETTRRGIKSYLVGNKIKYSIVRNRRLRFPVAIEILNINNELILNIKRRAKYLLFELKYGWIIIHLGMSGNLQILTKKQLALKHDHIDLVLADGKILRYTDPRRFGFWLWANNLHNHPLMIHLGPEPLSNNFNVEYLCQRAKNKKTAIKPWLMDNKIVVGLGNIYTNEILLASKILPTRIVKSLNKKEITNLVIQIKYILNSAIEYGGTTLKNFLQFDGKPGFFNQKLLIYGKKNEHCTICNQKITLIKQRNRSTYFCYNCQK</sequence>
<dbReference type="PROSITE" id="PS51066">
    <property type="entry name" value="ZF_FPG_2"/>
    <property type="match status" value="1"/>
</dbReference>
<dbReference type="InterPro" id="IPR010979">
    <property type="entry name" value="Ribosomal_uS13-like_H2TH"/>
</dbReference>
<dbReference type="FunFam" id="3.20.190.10:FF:000001">
    <property type="entry name" value="Formamidopyrimidine-DNA glycosylase"/>
    <property type="match status" value="1"/>
</dbReference>
<comment type="function">
    <text evidence="15">Involved in base excision repair of DNA damaged by oxidation or by mutagenic agents. Acts as DNA glycosylase that recognizes and removes damaged bases. Has a preference for oxidized purines, such as 7,8-dihydro-8-oxoguanine (8-oxoG). Has AP (apurinic/apyrimidinic) lyase activity and introduces nicks in the DNA strand. Cleaves the DNA backbone by beta-delta elimination to generate a single-strand break at the site of the removed base with both 3'- and 5'-phosphates.</text>
</comment>
<dbReference type="Pfam" id="PF06831">
    <property type="entry name" value="H2TH"/>
    <property type="match status" value="1"/>
</dbReference>
<accession>A0A0X9VDS0</accession>
<dbReference type="SUPFAM" id="SSF81624">
    <property type="entry name" value="N-terminal domain of MutM-like DNA repair proteins"/>
    <property type="match status" value="1"/>
</dbReference>
<dbReference type="RefSeq" id="WP_066282802.1">
    <property type="nucleotide sequence ID" value="NZ_CP013920.1"/>
</dbReference>
<evidence type="ECO:0000256" key="3">
    <source>
        <dbReference type="ARBA" id="ARBA00011245"/>
    </source>
</evidence>
<keyword evidence="6 15" id="KW-0863">Zinc-finger</keyword>
<dbReference type="GO" id="GO:0006284">
    <property type="term" value="P:base-excision repair"/>
    <property type="evidence" value="ECO:0007669"/>
    <property type="project" value="InterPro"/>
</dbReference>
<dbReference type="NCBIfam" id="NF002211">
    <property type="entry name" value="PRK01103.1"/>
    <property type="match status" value="1"/>
</dbReference>
<reference evidence="18 19" key="1">
    <citation type="submission" date="2016-01" db="EMBL/GenBank/DDBJ databases">
        <title>Genome sequence of Ca. Arsenophonus lipopteni, the exclusive symbiont of a blood sucking fly Lipoptena cervi (Diptera: Hippoboscidae).</title>
        <authorList>
            <person name="Novakova E."/>
            <person name="Hypsa V."/>
            <person name="Nguyen P."/>
            <person name="Husnik F."/>
            <person name="Darby A.C."/>
        </authorList>
    </citation>
    <scope>NUCLEOTIDE SEQUENCE [LARGE SCALE GENOMIC DNA]</scope>
    <source>
        <strain evidence="18 19">CB</strain>
    </source>
</reference>
<dbReference type="PATRIC" id="fig|634113.3.peg.125"/>
<feature type="binding site" evidence="15">
    <location>
        <position position="150"/>
    </location>
    <ligand>
        <name>DNA</name>
        <dbReference type="ChEBI" id="CHEBI:16991"/>
    </ligand>
</feature>
<keyword evidence="19" id="KW-1185">Reference proteome</keyword>
<dbReference type="Pfam" id="PF01149">
    <property type="entry name" value="Fapy_DNA_glyco"/>
    <property type="match status" value="1"/>
</dbReference>
<evidence type="ECO:0000256" key="14">
    <source>
        <dbReference type="ARBA" id="ARBA00044632"/>
    </source>
</evidence>
<dbReference type="Proteomes" id="UP000069926">
    <property type="component" value="Chromosome"/>
</dbReference>
<dbReference type="SMART" id="SM01232">
    <property type="entry name" value="H2TH"/>
    <property type="match status" value="1"/>
</dbReference>
<dbReference type="PANTHER" id="PTHR22993">
    <property type="entry name" value="FORMAMIDOPYRIMIDINE-DNA GLYCOSYLASE"/>
    <property type="match status" value="1"/>
</dbReference>
<keyword evidence="12 15" id="KW-0511">Multifunctional enzyme</keyword>
<dbReference type="PANTHER" id="PTHR22993:SF9">
    <property type="entry name" value="FORMAMIDOPYRIMIDINE-DNA GLYCOSYLASE"/>
    <property type="match status" value="1"/>
</dbReference>
<name>A0A0X9VDS0_9GAMM</name>
<organism evidence="18 19">
    <name type="scientific">Candidatus Arsenophonus lipoptenae</name>
    <dbReference type="NCBI Taxonomy" id="634113"/>
    <lineage>
        <taxon>Bacteria</taxon>
        <taxon>Pseudomonadati</taxon>
        <taxon>Pseudomonadota</taxon>
        <taxon>Gammaproteobacteria</taxon>
        <taxon>Enterobacterales</taxon>
        <taxon>Morganellaceae</taxon>
        <taxon>Arsenophonus</taxon>
    </lineage>
</organism>
<feature type="domain" description="Formamidopyrimidine-DNA glycosylase catalytic" evidence="17">
    <location>
        <begin position="2"/>
        <end position="112"/>
    </location>
</feature>
<evidence type="ECO:0000256" key="11">
    <source>
        <dbReference type="ARBA" id="ARBA00023239"/>
    </source>
</evidence>
<dbReference type="InterPro" id="IPR012319">
    <property type="entry name" value="FPG_cat"/>
</dbReference>
<dbReference type="Gene3D" id="1.10.8.50">
    <property type="match status" value="1"/>
</dbReference>
<evidence type="ECO:0000256" key="6">
    <source>
        <dbReference type="ARBA" id="ARBA00022771"/>
    </source>
</evidence>
<keyword evidence="5 15" id="KW-0227">DNA damage</keyword>
<evidence type="ECO:0000256" key="2">
    <source>
        <dbReference type="ARBA" id="ARBA00009409"/>
    </source>
</evidence>
<dbReference type="InterPro" id="IPR035937">
    <property type="entry name" value="FPG_N"/>
</dbReference>
<evidence type="ECO:0000256" key="4">
    <source>
        <dbReference type="ARBA" id="ARBA00022723"/>
    </source>
</evidence>
<feature type="binding site" evidence="15">
    <location>
        <position position="109"/>
    </location>
    <ligand>
        <name>DNA</name>
        <dbReference type="ChEBI" id="CHEBI:16991"/>
    </ligand>
</feature>
<comment type="catalytic activity">
    <reaction evidence="1 15">
        <text>Hydrolysis of DNA containing ring-opened 7-methylguanine residues, releasing 2,6-diamino-4-hydroxy-5-(N-methyl)formamidopyrimidine.</text>
        <dbReference type="EC" id="3.2.2.23"/>
    </reaction>
</comment>
<dbReference type="OrthoDB" id="9800855at2"/>